<dbReference type="AlphaFoldDB" id="A0A1Y1ZE25"/>
<feature type="region of interest" description="Disordered" evidence="1">
    <location>
        <begin position="279"/>
        <end position="470"/>
    </location>
</feature>
<name>A0A1Y1ZE25_9PLEO</name>
<comment type="caution">
    <text evidence="2">The sequence shown here is derived from an EMBL/GenBank/DDBJ whole genome shotgun (WGS) entry which is preliminary data.</text>
</comment>
<feature type="compositionally biased region" description="Acidic residues" evidence="1">
    <location>
        <begin position="297"/>
        <end position="306"/>
    </location>
</feature>
<organism evidence="2 3">
    <name type="scientific">Clohesyomyces aquaticus</name>
    <dbReference type="NCBI Taxonomy" id="1231657"/>
    <lineage>
        <taxon>Eukaryota</taxon>
        <taxon>Fungi</taxon>
        <taxon>Dikarya</taxon>
        <taxon>Ascomycota</taxon>
        <taxon>Pezizomycotina</taxon>
        <taxon>Dothideomycetes</taxon>
        <taxon>Pleosporomycetidae</taxon>
        <taxon>Pleosporales</taxon>
        <taxon>Lindgomycetaceae</taxon>
        <taxon>Clohesyomyces</taxon>
    </lineage>
</organism>
<keyword evidence="3" id="KW-1185">Reference proteome</keyword>
<evidence type="ECO:0000313" key="3">
    <source>
        <dbReference type="Proteomes" id="UP000193144"/>
    </source>
</evidence>
<dbReference type="EMBL" id="MCFA01000101">
    <property type="protein sequence ID" value="ORY08466.1"/>
    <property type="molecule type" value="Genomic_DNA"/>
</dbReference>
<reference evidence="2 3" key="1">
    <citation type="submission" date="2016-07" db="EMBL/GenBank/DDBJ databases">
        <title>Pervasive Adenine N6-methylation of Active Genes in Fungi.</title>
        <authorList>
            <consortium name="DOE Joint Genome Institute"/>
            <person name="Mondo S.J."/>
            <person name="Dannebaum R.O."/>
            <person name="Kuo R.C."/>
            <person name="Labutti K."/>
            <person name="Haridas S."/>
            <person name="Kuo A."/>
            <person name="Salamov A."/>
            <person name="Ahrendt S.R."/>
            <person name="Lipzen A."/>
            <person name="Sullivan W."/>
            <person name="Andreopoulos W.B."/>
            <person name="Clum A."/>
            <person name="Lindquist E."/>
            <person name="Daum C."/>
            <person name="Ramamoorthy G.K."/>
            <person name="Gryganskyi A."/>
            <person name="Culley D."/>
            <person name="Magnuson J.K."/>
            <person name="James T.Y."/>
            <person name="O'Malley M.A."/>
            <person name="Stajich J.E."/>
            <person name="Spatafora J.W."/>
            <person name="Visel A."/>
            <person name="Grigoriev I.V."/>
        </authorList>
    </citation>
    <scope>NUCLEOTIDE SEQUENCE [LARGE SCALE GENOMIC DNA]</scope>
    <source>
        <strain evidence="2 3">CBS 115471</strain>
    </source>
</reference>
<feature type="compositionally biased region" description="Basic and acidic residues" evidence="1">
    <location>
        <begin position="394"/>
        <end position="411"/>
    </location>
</feature>
<evidence type="ECO:0000313" key="2">
    <source>
        <dbReference type="EMBL" id="ORY08466.1"/>
    </source>
</evidence>
<feature type="compositionally biased region" description="Acidic residues" evidence="1">
    <location>
        <begin position="452"/>
        <end position="462"/>
    </location>
</feature>
<accession>A0A1Y1ZE25</accession>
<evidence type="ECO:0000256" key="1">
    <source>
        <dbReference type="SAM" id="MobiDB-lite"/>
    </source>
</evidence>
<dbReference type="OrthoDB" id="3741782at2759"/>
<sequence>MAGRWQANFQYKLPNGRVYNQPDNLPITRPNTCDGEKLKYFLPAYSHIIPTAPKSDALWIKDDSVTTAWPGAWYRDVKKGLRQWAYPKFVMRAFDLGTHKALSIYKWGETWDKFGDEKHAGGWDINDKNKVEAYNKWHHQITSRNSKNYSKRDIRIEWVLQEMQALRGHFNRQIAERGLIDTYRDPKIKEATRLVNEARAKWNHKAGKRTETAVQSMADRDSFEPWKRGVGRLNKPWPLKSNGERKMGIKDWREQAKKFVDLQKNGQTFLPKALKPKNALSQTEFAREIPVGKLATDTDDEPDDNDTETKKGKGKAKATAADATTPKTAAAKLPKATKRKRGSGDVKDDDAVEYSGKRHKGSTPPPETQPETHPETSKPSKRKRVEEDDEGDTEDHPEKRRKGSDGGKVVDTEATEGDTTHPTHLTDATTAVNDSTAFTGMSVHEPGKANEEAEIADSEDEAASSGGSEY</sequence>
<proteinExistence type="predicted"/>
<feature type="compositionally biased region" description="Low complexity" evidence="1">
    <location>
        <begin position="317"/>
        <end position="334"/>
    </location>
</feature>
<protein>
    <submittedName>
        <fullName evidence="2">Uncharacterized protein</fullName>
    </submittedName>
</protein>
<dbReference type="Proteomes" id="UP000193144">
    <property type="component" value="Unassembled WGS sequence"/>
</dbReference>
<gene>
    <name evidence="2" type="ORF">BCR34DRAFT_569884</name>
</gene>
<feature type="compositionally biased region" description="Low complexity" evidence="1">
    <location>
        <begin position="420"/>
        <end position="431"/>
    </location>
</feature>